<dbReference type="Pfam" id="PF16459">
    <property type="entry name" value="Phage_TAC_13"/>
    <property type="match status" value="1"/>
</dbReference>
<name>A0AAU7WNK8_9PSED</name>
<gene>
    <name evidence="1" type="ORF">ABCR88_20830</name>
</gene>
<sequence length="116" mass="12581">MNLQQLEASGGLVGAEKVKKQIVWTHDDPATGKSITDKFSVFVMPQSFGMIEKLFSDGESEQSRNARYISACVTLGENGEEAIPYESAYRLSPGLGWAMLAAVHEVNSTGAERAKN</sequence>
<evidence type="ECO:0000313" key="1">
    <source>
        <dbReference type="EMBL" id="XBY21946.1"/>
    </source>
</evidence>
<dbReference type="EMBL" id="CP158490">
    <property type="protein sequence ID" value="XBY21946.1"/>
    <property type="molecule type" value="Genomic_DNA"/>
</dbReference>
<dbReference type="RefSeq" id="WP_315868988.1">
    <property type="nucleotide sequence ID" value="NZ_CP158490.1"/>
</dbReference>
<dbReference type="InterPro" id="IPR024410">
    <property type="entry name" value="Phage_TAC_12"/>
</dbReference>
<accession>A0AAU7WNK8</accession>
<organism evidence="1">
    <name type="scientific">Pseudomonas sp. W17</name>
    <dbReference type="NCBI Taxonomy" id="3144407"/>
    <lineage>
        <taxon>Bacteria</taxon>
        <taxon>Pseudomonadati</taxon>
        <taxon>Pseudomonadota</taxon>
        <taxon>Gammaproteobacteria</taxon>
        <taxon>Pseudomonadales</taxon>
        <taxon>Pseudomonadaceae</taxon>
        <taxon>Pseudomonas</taxon>
    </lineage>
</organism>
<protein>
    <submittedName>
        <fullName evidence="1">Phage tail assembly chaperone family protein, TAC</fullName>
    </submittedName>
</protein>
<dbReference type="AlphaFoldDB" id="A0AAU7WNK8"/>
<reference evidence="1" key="1">
    <citation type="submission" date="2024-06" db="EMBL/GenBank/DDBJ databases">
        <authorList>
            <person name="Wu L."/>
        </authorList>
    </citation>
    <scope>NUCLEOTIDE SEQUENCE</scope>
    <source>
        <strain evidence="1">W17</strain>
    </source>
</reference>
<proteinExistence type="predicted"/>